<organism evidence="4 5">
    <name type="scientific">Humisphaera borealis</name>
    <dbReference type="NCBI Taxonomy" id="2807512"/>
    <lineage>
        <taxon>Bacteria</taxon>
        <taxon>Pseudomonadati</taxon>
        <taxon>Planctomycetota</taxon>
        <taxon>Phycisphaerae</taxon>
        <taxon>Tepidisphaerales</taxon>
        <taxon>Tepidisphaeraceae</taxon>
        <taxon>Humisphaera</taxon>
    </lineage>
</organism>
<dbReference type="RefSeq" id="WP_206292805.1">
    <property type="nucleotide sequence ID" value="NZ_CP063458.1"/>
</dbReference>
<comment type="similarity">
    <text evidence="1">Belongs to the DSD1 family.</text>
</comment>
<evidence type="ECO:0000256" key="1">
    <source>
        <dbReference type="ARBA" id="ARBA00005323"/>
    </source>
</evidence>
<dbReference type="InterPro" id="IPR035959">
    <property type="entry name" value="RutC-like_sf"/>
</dbReference>
<protein>
    <submittedName>
        <fullName evidence="4">Alanine racemase</fullName>
    </submittedName>
</protein>
<proteinExistence type="inferred from homology"/>
<feature type="domain" description="D-serine dehydratase-like" evidence="3">
    <location>
        <begin position="419"/>
        <end position="508"/>
    </location>
</feature>
<dbReference type="Gene3D" id="2.40.37.20">
    <property type="entry name" value="D-serine dehydratase-like domain"/>
    <property type="match status" value="1"/>
</dbReference>
<dbReference type="Gene3D" id="3.30.1330.40">
    <property type="entry name" value="RutC-like"/>
    <property type="match status" value="1"/>
</dbReference>
<keyword evidence="5" id="KW-1185">Reference proteome</keyword>
<evidence type="ECO:0000259" key="3">
    <source>
        <dbReference type="SMART" id="SM01119"/>
    </source>
</evidence>
<dbReference type="Proteomes" id="UP000593765">
    <property type="component" value="Chromosome"/>
</dbReference>
<dbReference type="PANTHER" id="PTHR28004">
    <property type="entry name" value="ZGC:162816-RELATED"/>
    <property type="match status" value="1"/>
</dbReference>
<dbReference type="CDD" id="cd02199">
    <property type="entry name" value="YjgF_YER057c_UK114_like_1"/>
    <property type="match status" value="1"/>
</dbReference>
<dbReference type="Gene3D" id="3.20.20.10">
    <property type="entry name" value="Alanine racemase"/>
    <property type="match status" value="1"/>
</dbReference>
<dbReference type="GO" id="GO:0008721">
    <property type="term" value="F:D-serine ammonia-lyase activity"/>
    <property type="evidence" value="ECO:0007669"/>
    <property type="project" value="TreeGrafter"/>
</dbReference>
<dbReference type="SUPFAM" id="SSF55298">
    <property type="entry name" value="YjgF-like"/>
    <property type="match status" value="1"/>
</dbReference>
<dbReference type="InterPro" id="IPR051466">
    <property type="entry name" value="D-amino_acid_metab_enzyme"/>
</dbReference>
<dbReference type="InterPro" id="IPR042208">
    <property type="entry name" value="D-ser_dehydrat-like_sf"/>
</dbReference>
<dbReference type="SUPFAM" id="SSF51419">
    <property type="entry name" value="PLP-binding barrel"/>
    <property type="match status" value="1"/>
</dbReference>
<dbReference type="PANTHER" id="PTHR28004:SF2">
    <property type="entry name" value="D-SERINE DEHYDRATASE"/>
    <property type="match status" value="1"/>
</dbReference>
<sequence length="527" mass="55765">MPTAESRLLELGLELPPAPKPLAVYKPMVVAAGLAYVSGHGPVNVDGSLIRGRVGADLSLQDGYAAAAQVGLAILATLRRELGSLNRVKRVVKLLGMVNSPPDFLDHPKVINGCSELFARVWGPAAGIGARSAVGMGALPGNIAVEIEAIFELDARPVLDIDWTRDVDLSQVASPALLLGKEAIQENLRRMVAVAGEVSRLRPHVKTHKQPWLVKEQLALGISKYKCATIAEAEMCARAGATDILLALQPVGPNVARLLNLQRAFPAVAFSTIADDAGALEAMQSDAAAAGATIEVLIDLDIGQHRTGIRPGPAAIALYRQLAAATALRPGGLHAYDGHLHLADFIELTAACDKAFAAVTKLRETLVGQGLPVPRVVVGGTPSFPVHAARTDVELSPGTLVLWDAGYATKCPFLNFKVAATLLTRVVSKPGENRLCLDLGHKAVGSEMPHPRVIFPDLPDAVALVHSEEHLVIETAEAERFAVGDMLIGVPWHICPTVALHAEAVVIESGRVVERQAIEARARKVTV</sequence>
<dbReference type="AlphaFoldDB" id="A0A7M2WWA3"/>
<dbReference type="InterPro" id="IPR013813">
    <property type="entry name" value="Endoribo_LPSP/chorism_mut-like"/>
</dbReference>
<accession>A0A7M2WWA3</accession>
<reference evidence="4 5" key="1">
    <citation type="submission" date="2020-10" db="EMBL/GenBank/DDBJ databases">
        <title>Wide distribution of Phycisphaera-like planctomycetes from WD2101 soil group in peatlands and genome analysis of the first cultivated representative.</title>
        <authorList>
            <person name="Dedysh S.N."/>
            <person name="Beletsky A.V."/>
            <person name="Ivanova A."/>
            <person name="Kulichevskaya I.S."/>
            <person name="Suzina N.E."/>
            <person name="Philippov D.A."/>
            <person name="Rakitin A.L."/>
            <person name="Mardanov A.V."/>
            <person name="Ravin N.V."/>
        </authorList>
    </citation>
    <scope>NUCLEOTIDE SEQUENCE [LARGE SCALE GENOMIC DNA]</scope>
    <source>
        <strain evidence="4 5">M1803</strain>
    </source>
</reference>
<evidence type="ECO:0000313" key="4">
    <source>
        <dbReference type="EMBL" id="QOV89746.1"/>
    </source>
</evidence>
<dbReference type="InterPro" id="IPR029066">
    <property type="entry name" value="PLP-binding_barrel"/>
</dbReference>
<keyword evidence="2" id="KW-0456">Lyase</keyword>
<dbReference type="Pfam" id="PF14031">
    <property type="entry name" value="D-ser_dehydrat"/>
    <property type="match status" value="1"/>
</dbReference>
<dbReference type="InterPro" id="IPR001608">
    <property type="entry name" value="Ala_racemase_N"/>
</dbReference>
<name>A0A7M2WWA3_9BACT</name>
<dbReference type="CDD" id="cd06821">
    <property type="entry name" value="PLPDE_III_D-TA"/>
    <property type="match status" value="1"/>
</dbReference>
<evidence type="ECO:0000313" key="5">
    <source>
        <dbReference type="Proteomes" id="UP000593765"/>
    </source>
</evidence>
<dbReference type="Pfam" id="PF14588">
    <property type="entry name" value="YjgF_endoribonc"/>
    <property type="match status" value="1"/>
</dbReference>
<dbReference type="SMART" id="SM01119">
    <property type="entry name" value="D-ser_dehydrat"/>
    <property type="match status" value="1"/>
</dbReference>
<dbReference type="InterPro" id="IPR026956">
    <property type="entry name" value="D-ser_dehydrat-like_dom"/>
</dbReference>
<dbReference type="KEGG" id="hbs:IPV69_26785"/>
<dbReference type="Pfam" id="PF01168">
    <property type="entry name" value="Ala_racemase_N"/>
    <property type="match status" value="1"/>
</dbReference>
<evidence type="ECO:0000256" key="2">
    <source>
        <dbReference type="ARBA" id="ARBA00023239"/>
    </source>
</evidence>
<gene>
    <name evidence="4" type="ORF">IPV69_26785</name>
</gene>
<dbReference type="EMBL" id="CP063458">
    <property type="protein sequence ID" value="QOV89746.1"/>
    <property type="molecule type" value="Genomic_DNA"/>
</dbReference>
<dbReference type="GO" id="GO:0036088">
    <property type="term" value="P:D-serine catabolic process"/>
    <property type="evidence" value="ECO:0007669"/>
    <property type="project" value="TreeGrafter"/>
</dbReference>